<gene>
    <name evidence="3" type="ORF">CK510_17070</name>
</gene>
<dbReference type="GO" id="GO:0006313">
    <property type="term" value="P:DNA transposition"/>
    <property type="evidence" value="ECO:0007669"/>
    <property type="project" value="InterPro"/>
</dbReference>
<feature type="domain" description="Transposase IS116/IS110/IS902 C-terminal" evidence="2">
    <location>
        <begin position="296"/>
        <end position="344"/>
    </location>
</feature>
<feature type="domain" description="Transposase IS110-like N-terminal" evidence="1">
    <location>
        <begin position="8"/>
        <end position="166"/>
    </location>
</feature>
<evidence type="ECO:0000313" key="3">
    <source>
        <dbReference type="EMBL" id="PAX52869.1"/>
    </source>
</evidence>
<dbReference type="Proteomes" id="UP000218238">
    <property type="component" value="Unassembled WGS sequence"/>
</dbReference>
<dbReference type="GO" id="GO:0004803">
    <property type="term" value="F:transposase activity"/>
    <property type="evidence" value="ECO:0007669"/>
    <property type="project" value="InterPro"/>
</dbReference>
<keyword evidence="4" id="KW-1185">Reference proteome</keyword>
<organism evidence="3 4">
    <name type="scientific">Brunnivagina elsteri CCALA 953</name>
    <dbReference type="NCBI Taxonomy" id="987040"/>
    <lineage>
        <taxon>Bacteria</taxon>
        <taxon>Bacillati</taxon>
        <taxon>Cyanobacteriota</taxon>
        <taxon>Cyanophyceae</taxon>
        <taxon>Nostocales</taxon>
        <taxon>Calotrichaceae</taxon>
        <taxon>Brunnivagina</taxon>
    </lineage>
</organism>
<dbReference type="Pfam" id="PF01548">
    <property type="entry name" value="DEDD_Tnp_IS110"/>
    <property type="match status" value="1"/>
</dbReference>
<evidence type="ECO:0000313" key="4">
    <source>
        <dbReference type="Proteomes" id="UP000218238"/>
    </source>
</evidence>
<dbReference type="EMBL" id="NTFS01000192">
    <property type="protein sequence ID" value="PAX52869.1"/>
    <property type="molecule type" value="Genomic_DNA"/>
</dbReference>
<dbReference type="Pfam" id="PF02371">
    <property type="entry name" value="Transposase_20"/>
    <property type="match status" value="1"/>
</dbReference>
<dbReference type="OrthoDB" id="556865at2"/>
<dbReference type="InterPro" id="IPR047650">
    <property type="entry name" value="Transpos_IS110"/>
</dbReference>
<name>A0A2A2THI9_9CYAN</name>
<evidence type="ECO:0000259" key="2">
    <source>
        <dbReference type="Pfam" id="PF02371"/>
    </source>
</evidence>
<sequence>MKNAPKILGLDVSKSSVSACLLTEKPNEPRQFYYSCQFYDFSANRKDLDRMLALKPDIAVLEPTGTNYSKIWSEHLTRNGVEVKLVGHRELRSYRAHHLGLPDKDDNADALALACYWFDYNADPKRFVKNYDAQASQIRNLVLRLEHLNRLQSPVINRLRQDLAWQFPEVALVQSKRGKNGSLPLLWAWMCNQRLSKRYDTLYLKSIGLGLEASTRERAGIICNLQNQEYCIEEELRSHLRDECFTPYFQVFQEFGFGFRLSATLIAYIYPIEHFLIDGKEDVQFHLGRKSKKPTKRYLSLRRFQKTLGLAPSMESSGDKKGIKTSNGSKLCRKALWQWVFTGLEPKRRLSNETVKTLCEYLDAEKASGKPIRLVRSRVAVKAVKLLFGKLVDATKHLE</sequence>
<dbReference type="AlphaFoldDB" id="A0A2A2THI9"/>
<comment type="caution">
    <text evidence="3">The sequence shown here is derived from an EMBL/GenBank/DDBJ whole genome shotgun (WGS) entry which is preliminary data.</text>
</comment>
<dbReference type="PANTHER" id="PTHR33055">
    <property type="entry name" value="TRANSPOSASE FOR INSERTION SEQUENCE ELEMENT IS1111A"/>
    <property type="match status" value="1"/>
</dbReference>
<evidence type="ECO:0000259" key="1">
    <source>
        <dbReference type="Pfam" id="PF01548"/>
    </source>
</evidence>
<accession>A0A2A2THI9</accession>
<dbReference type="InterPro" id="IPR002525">
    <property type="entry name" value="Transp_IS110-like_N"/>
</dbReference>
<reference evidence="3 4" key="1">
    <citation type="submission" date="2017-08" db="EMBL/GenBank/DDBJ databases">
        <title>Draft genome sequence of filamentous cyanobacterium Calothrix elsteri CCALA 953.</title>
        <authorList>
            <person name="Gagunashvili A.N."/>
            <person name="Elster J."/>
            <person name="Andresson O.S."/>
        </authorList>
    </citation>
    <scope>NUCLEOTIDE SEQUENCE [LARGE SCALE GENOMIC DNA]</scope>
    <source>
        <strain evidence="3 4">CCALA 953</strain>
    </source>
</reference>
<dbReference type="GO" id="GO:0003677">
    <property type="term" value="F:DNA binding"/>
    <property type="evidence" value="ECO:0007669"/>
    <property type="project" value="InterPro"/>
</dbReference>
<protein>
    <submittedName>
        <fullName evidence="3">IS110 family transposase</fullName>
    </submittedName>
</protein>
<proteinExistence type="predicted"/>
<dbReference type="InterPro" id="IPR003346">
    <property type="entry name" value="Transposase_20"/>
</dbReference>
<dbReference type="RefSeq" id="WP_095722851.1">
    <property type="nucleotide sequence ID" value="NZ_NTFS01000192.1"/>
</dbReference>